<dbReference type="Gene3D" id="1.25.40.10">
    <property type="entry name" value="Tetratricopeptide repeat domain"/>
    <property type="match status" value="1"/>
</dbReference>
<dbReference type="OMA" id="NWRKKWG"/>
<feature type="coiled-coil region" evidence="2">
    <location>
        <begin position="632"/>
        <end position="659"/>
    </location>
</feature>
<dbReference type="eggNOG" id="ENOG502QSY4">
    <property type="taxonomic scope" value="Eukaryota"/>
</dbReference>
<dbReference type="Proteomes" id="UP000000598">
    <property type="component" value="Chromosome C"/>
</dbReference>
<evidence type="ECO:0000256" key="1">
    <source>
        <dbReference type="ARBA" id="ARBA00004173"/>
    </source>
</evidence>
<dbReference type="InterPro" id="IPR011990">
    <property type="entry name" value="TPR-like_helical_dom_sf"/>
</dbReference>
<reference evidence="3 4" key="1">
    <citation type="journal article" date="2004" name="Nature">
        <title>Genome evolution in yeasts.</title>
        <authorList>
            <consortium name="Genolevures"/>
            <person name="Dujon B."/>
            <person name="Sherman D."/>
            <person name="Fischer G."/>
            <person name="Durrens P."/>
            <person name="Casaregola S."/>
            <person name="Lafontaine I."/>
            <person name="de Montigny J."/>
            <person name="Marck C."/>
            <person name="Neuveglise C."/>
            <person name="Talla E."/>
            <person name="Goffard N."/>
            <person name="Frangeul L."/>
            <person name="Aigle M."/>
            <person name="Anthouard V."/>
            <person name="Babour A."/>
            <person name="Barbe V."/>
            <person name="Barnay S."/>
            <person name="Blanchin S."/>
            <person name="Beckerich J.M."/>
            <person name="Beyne E."/>
            <person name="Bleykasten C."/>
            <person name="Boisrame A."/>
            <person name="Boyer J."/>
            <person name="Cattolico L."/>
            <person name="Confanioleri F."/>
            <person name="de Daruvar A."/>
            <person name="Despons L."/>
            <person name="Fabre E."/>
            <person name="Fairhead C."/>
            <person name="Ferry-Dumazet H."/>
            <person name="Groppi A."/>
            <person name="Hantraye F."/>
            <person name="Hennequin C."/>
            <person name="Jauniaux N."/>
            <person name="Joyet P."/>
            <person name="Kachouri R."/>
            <person name="Kerrest A."/>
            <person name="Koszul R."/>
            <person name="Lemaire M."/>
            <person name="Lesur I."/>
            <person name="Ma L."/>
            <person name="Muller H."/>
            <person name="Nicaud J.M."/>
            <person name="Nikolski M."/>
            <person name="Oztas S."/>
            <person name="Ozier-Kalogeropoulos O."/>
            <person name="Pellenz S."/>
            <person name="Potier S."/>
            <person name="Richard G.F."/>
            <person name="Straub M.L."/>
            <person name="Suleau A."/>
            <person name="Swennene D."/>
            <person name="Tekaia F."/>
            <person name="Wesolowski-Louvel M."/>
            <person name="Westhof E."/>
            <person name="Wirth B."/>
            <person name="Zeniou-Meyer M."/>
            <person name="Zivanovic I."/>
            <person name="Bolotin-Fukuhara M."/>
            <person name="Thierry A."/>
            <person name="Bouchier C."/>
            <person name="Caudron B."/>
            <person name="Scarpelli C."/>
            <person name="Gaillardin C."/>
            <person name="Weissenbach J."/>
            <person name="Wincker P."/>
            <person name="Souciet J.L."/>
        </authorList>
    </citation>
    <scope>NUCLEOTIDE SEQUENCE [LARGE SCALE GENOMIC DNA]</scope>
    <source>
        <strain evidence="4">ATCC 8585 / CBS 2359 / DSM 70799 / NBRC 1267 / NRRL Y-1140 / WM37</strain>
    </source>
</reference>
<dbReference type="AlphaFoldDB" id="Q6CU47"/>
<dbReference type="EMBL" id="CR382123">
    <property type="protein sequence ID" value="CAH01393.1"/>
    <property type="molecule type" value="Genomic_DNA"/>
</dbReference>
<comment type="subcellular location">
    <subcellularLocation>
        <location evidence="1">Mitochondrion</location>
    </subcellularLocation>
</comment>
<evidence type="ECO:0000256" key="2">
    <source>
        <dbReference type="SAM" id="Coils"/>
    </source>
</evidence>
<accession>Q6CU47</accession>
<evidence type="ECO:0000313" key="3">
    <source>
        <dbReference type="EMBL" id="CAH01393.1"/>
    </source>
</evidence>
<dbReference type="KEGG" id="kla:KLLA0_C07689g"/>
<name>Q6CU47_KLULA</name>
<dbReference type="PaxDb" id="284590-Q6CU47"/>
<protein>
    <submittedName>
        <fullName evidence="3">KLLA0C07689p</fullName>
    </submittedName>
</protein>
<evidence type="ECO:0000313" key="4">
    <source>
        <dbReference type="Proteomes" id="UP000000598"/>
    </source>
</evidence>
<gene>
    <name evidence="3" type="ORF">KLLA0_C07689g</name>
</gene>
<organism evidence="3 4">
    <name type="scientific">Kluyveromyces lactis (strain ATCC 8585 / CBS 2359 / DSM 70799 / NBRC 1267 / NRRL Y-1140 / WM37)</name>
    <name type="common">Yeast</name>
    <name type="synonym">Candida sphaerica</name>
    <dbReference type="NCBI Taxonomy" id="284590"/>
    <lineage>
        <taxon>Eukaryota</taxon>
        <taxon>Fungi</taxon>
        <taxon>Dikarya</taxon>
        <taxon>Ascomycota</taxon>
        <taxon>Saccharomycotina</taxon>
        <taxon>Saccharomycetes</taxon>
        <taxon>Saccharomycetales</taxon>
        <taxon>Saccharomycetaceae</taxon>
        <taxon>Kluyveromyces</taxon>
    </lineage>
</organism>
<dbReference type="HOGENOM" id="CLU_029536_0_0_1"/>
<dbReference type="FunCoup" id="Q6CU47">
    <property type="interactions" value="136"/>
</dbReference>
<dbReference type="GO" id="GO:0005739">
    <property type="term" value="C:mitochondrion"/>
    <property type="evidence" value="ECO:0007669"/>
    <property type="project" value="UniProtKB-SubCell"/>
</dbReference>
<proteinExistence type="predicted"/>
<keyword evidence="4" id="KW-1185">Reference proteome</keyword>
<sequence length="717" mass="82933">MSRVMQLTLFLVLVQIWLFCILCQFFQYDSVVGKILITVESLSTTSSQTPQEQFRQDSQSASIRICMSIGRTVIHVPCAQRFVRAFHATRVPYGSPLKVKLDLLQKTQTLVKRTEKENGKQRDIARREARKARKYGYSIKKANEILKGRHKITNLDKSIKVGPTSDDDTSILSVANDKRLMYTILGISRPQLKNSILVERDVAKFCKRGQLQKALFLIKLAGPNGAAGMNTLMTHYLEVEKDSHSAVDLYSWRKKWQIPPNEYTETNLFKGLARLPEPISVKVAERVVKIVLKLVEDERLNNINFNAALSALANSNDPSYLFKCFDLRPKGIKKDAIAYTQLLIGCAKITDAVEAIQRADDIMNSADPKVIDSQMFFHYLNVWHSRRDLRFSNCVLPLLDIFYDFKVPNVRFKKEIPEFVKLPALKNWNIKSKMRLTPHVAHLLMENCFKTGQYEYGIAFFEHYLGKRPNLFNNRTINAALNLIIKADPENCGERCYELLRKMMDDGMLREPLQHVVLTYKAFERQATKKLNNSDPVKATELVKSCLALMKDNEAKTSIQNDEYKSYLSWKPWMFLLRIVMSCKDALPLTFKKTIIDEFITTMLCDPVMLLKQRGSTRESMRFVYLEAVRFIKSLESSLNLTDEELKEVQAEAEDSNSLLKRKFLFRRHLIRLRKRILEVVDNLEHDRDSNSPEIEKLFRQYCETILDTNIDDFSPT</sequence>
<dbReference type="InterPro" id="IPR002885">
    <property type="entry name" value="PPR_rpt"/>
</dbReference>
<keyword evidence="2" id="KW-0175">Coiled coil</keyword>
<dbReference type="InParanoid" id="Q6CU47"/>
<dbReference type="Pfam" id="PF13041">
    <property type="entry name" value="PPR_2"/>
    <property type="match status" value="1"/>
</dbReference>